<keyword evidence="3" id="KW-1185">Reference proteome</keyword>
<dbReference type="EMBL" id="JAAAJA010000742">
    <property type="protein sequence ID" value="KAG0249956.1"/>
    <property type="molecule type" value="Genomic_DNA"/>
</dbReference>
<evidence type="ECO:0000313" key="3">
    <source>
        <dbReference type="Proteomes" id="UP000726737"/>
    </source>
</evidence>
<dbReference type="OrthoDB" id="2488212at2759"/>
<proteinExistence type="predicted"/>
<comment type="caution">
    <text evidence="2">The sequence shown here is derived from an EMBL/GenBank/DDBJ whole genome shotgun (WGS) entry which is preliminary data.</text>
</comment>
<gene>
    <name evidence="2" type="ORF">BG011_008780</name>
</gene>
<feature type="compositionally biased region" description="Low complexity" evidence="1">
    <location>
        <begin position="32"/>
        <end position="43"/>
    </location>
</feature>
<evidence type="ECO:0000256" key="1">
    <source>
        <dbReference type="SAM" id="MobiDB-lite"/>
    </source>
</evidence>
<protein>
    <submittedName>
        <fullName evidence="2">Uncharacterized protein</fullName>
    </submittedName>
</protein>
<organism evidence="2 3">
    <name type="scientific">Mortierella polycephala</name>
    <dbReference type="NCBI Taxonomy" id="41804"/>
    <lineage>
        <taxon>Eukaryota</taxon>
        <taxon>Fungi</taxon>
        <taxon>Fungi incertae sedis</taxon>
        <taxon>Mucoromycota</taxon>
        <taxon>Mortierellomycotina</taxon>
        <taxon>Mortierellomycetes</taxon>
        <taxon>Mortierellales</taxon>
        <taxon>Mortierellaceae</taxon>
        <taxon>Mortierella</taxon>
    </lineage>
</organism>
<reference evidence="2" key="1">
    <citation type="journal article" date="2020" name="Fungal Divers.">
        <title>Resolving the Mortierellaceae phylogeny through synthesis of multi-gene phylogenetics and phylogenomics.</title>
        <authorList>
            <person name="Vandepol N."/>
            <person name="Liber J."/>
            <person name="Desiro A."/>
            <person name="Na H."/>
            <person name="Kennedy M."/>
            <person name="Barry K."/>
            <person name="Grigoriev I.V."/>
            <person name="Miller A.N."/>
            <person name="O'Donnell K."/>
            <person name="Stajich J.E."/>
            <person name="Bonito G."/>
        </authorList>
    </citation>
    <scope>NUCLEOTIDE SEQUENCE</scope>
    <source>
        <strain evidence="2">KOD948</strain>
    </source>
</reference>
<feature type="region of interest" description="Disordered" evidence="1">
    <location>
        <begin position="27"/>
        <end position="49"/>
    </location>
</feature>
<sequence length="205" mass="23530">MDPIPDTEATQLRRGIEVFTRLLAHEDDIEAQEQTQEQQQGQEPSAVAADARDHFSQDFIINARLPFATTLQSLSLGDFEFNPPTSSKVGLKLINRVLRCLPRLLDFSMNYQIHNLDVMKGLGRHRGRLYGGEHVEGAERESQHEIDSDEVNMWSKERPLLCTLSLKAGLAVHIEKAEEALRWQFRRLEDVDIQCTEYEENDENN</sequence>
<dbReference type="Proteomes" id="UP000726737">
    <property type="component" value="Unassembled WGS sequence"/>
</dbReference>
<dbReference type="AlphaFoldDB" id="A0A9P6TWU4"/>
<name>A0A9P6TWU4_9FUNG</name>
<accession>A0A9P6TWU4</accession>
<evidence type="ECO:0000313" key="2">
    <source>
        <dbReference type="EMBL" id="KAG0249956.1"/>
    </source>
</evidence>